<dbReference type="OrthoDB" id="9802453at2"/>
<keyword evidence="9" id="KW-1185">Reference proteome</keyword>
<feature type="site" description="Transition state stabilizer" evidence="6">
    <location>
        <position position="239"/>
    </location>
</feature>
<organism evidence="8 9">
    <name type="scientific">Thermogutta terrifontis</name>
    <dbReference type="NCBI Taxonomy" id="1331910"/>
    <lineage>
        <taxon>Bacteria</taxon>
        <taxon>Pseudomonadati</taxon>
        <taxon>Planctomycetota</taxon>
        <taxon>Planctomycetia</taxon>
        <taxon>Pirellulales</taxon>
        <taxon>Thermoguttaceae</taxon>
        <taxon>Thermogutta</taxon>
    </lineage>
</organism>
<dbReference type="GO" id="GO:0005737">
    <property type="term" value="C:cytoplasm"/>
    <property type="evidence" value="ECO:0007669"/>
    <property type="project" value="UniProtKB-SubCell"/>
</dbReference>
<evidence type="ECO:0000256" key="2">
    <source>
        <dbReference type="ARBA" id="ARBA00022679"/>
    </source>
</evidence>
<dbReference type="NCBIfam" id="TIGR00016">
    <property type="entry name" value="ackA"/>
    <property type="match status" value="1"/>
</dbReference>
<keyword evidence="4 6" id="KW-0418">Kinase</keyword>
<dbReference type="PANTHER" id="PTHR21060">
    <property type="entry name" value="ACETATE KINASE"/>
    <property type="match status" value="1"/>
</dbReference>
<dbReference type="GO" id="GO:0006085">
    <property type="term" value="P:acetyl-CoA biosynthetic process"/>
    <property type="evidence" value="ECO:0007669"/>
    <property type="project" value="UniProtKB-UniRule"/>
</dbReference>
<gene>
    <name evidence="6" type="primary">ackA</name>
    <name evidence="8" type="ORF">THTE_2274</name>
</gene>
<keyword evidence="6" id="KW-0460">Magnesium</keyword>
<sequence length="410" mass="44432">MKILVINAGSSSIKLALYTWNDLNCIAQGLVDFGVGAGSAEISLQYHDGVSKTRVPATSYREGLLSALDSLKNAGVIESNTEICAVGHRLIHGGETLREPVVIDEEVKKIIRSFRPLAPLHIPAGLEAIEAAESLFPWAVQTGVFDTGFFADIPPAAYLYPVPYEWYTEWGIRRFGYHGTSHRYACERAAEMLDRDLTSLRLITCHLGQGSSASAIQGGKAVTNTMGFTPLEGFMMGTRSGTVDPGIITYVQKHYGLTVEEVEEILHKRSGLLGVSGVSGDYRQVYEAAKAGNPRAKLALEMYAYRVRAMLGALAVTMGGVDALVFTGGIGENARELRADICRGLECLGLELDPERNAHATPDAEISAASSSGRILVIHSREDYILAREAKRLVEKREKTDVASVKASEK</sequence>
<keyword evidence="6" id="KW-0963">Cytoplasm</keyword>
<dbReference type="GO" id="GO:0000287">
    <property type="term" value="F:magnesium ion binding"/>
    <property type="evidence" value="ECO:0007669"/>
    <property type="project" value="UniProtKB-UniRule"/>
</dbReference>
<evidence type="ECO:0000256" key="5">
    <source>
        <dbReference type="ARBA" id="ARBA00022840"/>
    </source>
</evidence>
<feature type="site" description="Transition state stabilizer" evidence="6">
    <location>
        <position position="178"/>
    </location>
</feature>
<dbReference type="GO" id="GO:0008776">
    <property type="term" value="F:acetate kinase activity"/>
    <property type="evidence" value="ECO:0007669"/>
    <property type="project" value="UniProtKB-UniRule"/>
</dbReference>
<proteinExistence type="inferred from homology"/>
<keyword evidence="3 6" id="KW-0547">Nucleotide-binding</keyword>
<comment type="subunit">
    <text evidence="6">Homodimer.</text>
</comment>
<dbReference type="Proteomes" id="UP000215086">
    <property type="component" value="Chromosome"/>
</dbReference>
<evidence type="ECO:0000313" key="8">
    <source>
        <dbReference type="EMBL" id="ASV74876.1"/>
    </source>
</evidence>
<dbReference type="Pfam" id="PF00871">
    <property type="entry name" value="Acetate_kinase"/>
    <property type="match status" value="1"/>
</dbReference>
<dbReference type="UniPathway" id="UPA00340">
    <property type="reaction ID" value="UER00458"/>
</dbReference>
<protein>
    <recommendedName>
        <fullName evidence="6">Acetate kinase</fullName>
        <ecNumber evidence="6">2.7.2.1</ecNumber>
    </recommendedName>
    <alternativeName>
        <fullName evidence="6">Acetokinase</fullName>
    </alternativeName>
</protein>
<dbReference type="GO" id="GO:0005524">
    <property type="term" value="F:ATP binding"/>
    <property type="evidence" value="ECO:0007669"/>
    <property type="project" value="UniProtKB-KW"/>
</dbReference>
<comment type="similarity">
    <text evidence="1 6 7">Belongs to the acetokinase family.</text>
</comment>
<dbReference type="InterPro" id="IPR000890">
    <property type="entry name" value="Aliphatic_acid_kin_short-chain"/>
</dbReference>
<evidence type="ECO:0000256" key="3">
    <source>
        <dbReference type="ARBA" id="ARBA00022741"/>
    </source>
</evidence>
<feature type="binding site" evidence="6">
    <location>
        <position position="14"/>
    </location>
    <ligand>
        <name>ATP</name>
        <dbReference type="ChEBI" id="CHEBI:30616"/>
    </ligand>
</feature>
<dbReference type="HAMAP" id="MF_00020">
    <property type="entry name" value="Acetate_kinase"/>
    <property type="match status" value="1"/>
</dbReference>
<dbReference type="GO" id="GO:0006083">
    <property type="term" value="P:acetate metabolic process"/>
    <property type="evidence" value="ECO:0007669"/>
    <property type="project" value="TreeGrafter"/>
</dbReference>
<comment type="function">
    <text evidence="6">Catalyzes the formation of acetyl phosphate from acetate and ATP. Can also catalyze the reverse reaction.</text>
</comment>
<comment type="pathway">
    <text evidence="6">Metabolic intermediate biosynthesis; acetyl-CoA biosynthesis; acetyl-CoA from acetate: step 1/2.</text>
</comment>
<dbReference type="EMBL" id="CP018477">
    <property type="protein sequence ID" value="ASV74876.1"/>
    <property type="molecule type" value="Genomic_DNA"/>
</dbReference>
<dbReference type="EC" id="2.7.2.1" evidence="6"/>
<dbReference type="SUPFAM" id="SSF53067">
    <property type="entry name" value="Actin-like ATPase domain"/>
    <property type="match status" value="2"/>
</dbReference>
<feature type="binding site" evidence="6">
    <location>
        <position position="382"/>
    </location>
    <ligand>
        <name>Mg(2+)</name>
        <dbReference type="ChEBI" id="CHEBI:18420"/>
    </ligand>
</feature>
<feature type="binding site" evidence="6">
    <location>
        <begin position="281"/>
        <end position="283"/>
    </location>
    <ligand>
        <name>ATP</name>
        <dbReference type="ChEBI" id="CHEBI:30616"/>
    </ligand>
</feature>
<keyword evidence="2 6" id="KW-0808">Transferase</keyword>
<dbReference type="InterPro" id="IPR023865">
    <property type="entry name" value="Aliphatic_acid_kinase_CS"/>
</dbReference>
<dbReference type="CDD" id="cd24010">
    <property type="entry name" value="ASKHA_NBD_AcK_PK"/>
    <property type="match status" value="1"/>
</dbReference>
<evidence type="ECO:0000256" key="6">
    <source>
        <dbReference type="HAMAP-Rule" id="MF_00020"/>
    </source>
</evidence>
<keyword evidence="5 6" id="KW-0067">ATP-binding</keyword>
<dbReference type="PIRSF" id="PIRSF000722">
    <property type="entry name" value="Acetate_prop_kin"/>
    <property type="match status" value="1"/>
</dbReference>
<feature type="binding site" evidence="6">
    <location>
        <begin position="329"/>
        <end position="333"/>
    </location>
    <ligand>
        <name>ATP</name>
        <dbReference type="ChEBI" id="CHEBI:30616"/>
    </ligand>
</feature>
<dbReference type="KEGG" id="ttf:THTE_2274"/>
<evidence type="ECO:0000256" key="1">
    <source>
        <dbReference type="ARBA" id="ARBA00008748"/>
    </source>
</evidence>
<dbReference type="PRINTS" id="PR00471">
    <property type="entry name" value="ACETATEKNASE"/>
</dbReference>
<comment type="catalytic activity">
    <reaction evidence="6">
        <text>acetate + ATP = acetyl phosphate + ADP</text>
        <dbReference type="Rhea" id="RHEA:11352"/>
        <dbReference type="ChEBI" id="CHEBI:22191"/>
        <dbReference type="ChEBI" id="CHEBI:30089"/>
        <dbReference type="ChEBI" id="CHEBI:30616"/>
        <dbReference type="ChEBI" id="CHEBI:456216"/>
        <dbReference type="EC" id="2.7.2.1"/>
    </reaction>
</comment>
<dbReference type="PROSITE" id="PS01075">
    <property type="entry name" value="ACETATE_KINASE_1"/>
    <property type="match status" value="1"/>
</dbReference>
<dbReference type="RefSeq" id="WP_095415079.1">
    <property type="nucleotide sequence ID" value="NZ_CP018477.1"/>
</dbReference>
<dbReference type="PROSITE" id="PS01076">
    <property type="entry name" value="ACETATE_KINASE_2"/>
    <property type="match status" value="1"/>
</dbReference>
<accession>A0A286RFZ6</accession>
<comment type="subcellular location">
    <subcellularLocation>
        <location evidence="6">Cytoplasm</location>
    </subcellularLocation>
</comment>
<feature type="binding site" evidence="6">
    <location>
        <position position="89"/>
    </location>
    <ligand>
        <name>substrate</name>
    </ligand>
</feature>
<dbReference type="InterPro" id="IPR004372">
    <property type="entry name" value="Ac/propionate_kinase"/>
</dbReference>
<reference evidence="8 9" key="1">
    <citation type="journal article" name="Front. Microbiol.">
        <title>Sugar Metabolism of the First Thermophilic Planctomycete Thermogutta terrifontis: Comparative Genomic and Transcriptomic Approaches.</title>
        <authorList>
            <person name="Elcheninov A.G."/>
            <person name="Menzel P."/>
            <person name="Gudbergsdottir S.R."/>
            <person name="Slesarev A.I."/>
            <person name="Kadnikov V.V."/>
            <person name="Krogh A."/>
            <person name="Bonch-Osmolovskaya E.A."/>
            <person name="Peng X."/>
            <person name="Kublanov I.V."/>
        </authorList>
    </citation>
    <scope>NUCLEOTIDE SEQUENCE [LARGE SCALE GENOMIC DNA]</scope>
    <source>
        <strain evidence="8 9">R1</strain>
    </source>
</reference>
<evidence type="ECO:0000313" key="9">
    <source>
        <dbReference type="Proteomes" id="UP000215086"/>
    </source>
</evidence>
<evidence type="ECO:0000256" key="4">
    <source>
        <dbReference type="ARBA" id="ARBA00022777"/>
    </source>
</evidence>
<dbReference type="InterPro" id="IPR043129">
    <property type="entry name" value="ATPase_NBD"/>
</dbReference>
<dbReference type="PANTHER" id="PTHR21060:SF15">
    <property type="entry name" value="ACETATE KINASE-RELATED"/>
    <property type="match status" value="1"/>
</dbReference>
<comment type="cofactor">
    <cofactor evidence="6">
        <name>Mg(2+)</name>
        <dbReference type="ChEBI" id="CHEBI:18420"/>
    </cofactor>
    <cofactor evidence="6">
        <name>Mn(2+)</name>
        <dbReference type="ChEBI" id="CHEBI:29035"/>
    </cofactor>
    <text evidence="6">Mg(2+). Can also accept Mn(2+).</text>
</comment>
<feature type="binding site" evidence="6">
    <location>
        <position position="7"/>
    </location>
    <ligand>
        <name>Mg(2+)</name>
        <dbReference type="ChEBI" id="CHEBI:18420"/>
    </ligand>
</feature>
<feature type="binding site" evidence="6">
    <location>
        <begin position="206"/>
        <end position="210"/>
    </location>
    <ligand>
        <name>ATP</name>
        <dbReference type="ChEBI" id="CHEBI:30616"/>
    </ligand>
</feature>
<keyword evidence="6" id="KW-0479">Metal-binding</keyword>
<dbReference type="Gene3D" id="3.30.420.40">
    <property type="match status" value="2"/>
</dbReference>
<evidence type="ECO:0000256" key="7">
    <source>
        <dbReference type="RuleBase" id="RU003835"/>
    </source>
</evidence>
<name>A0A286RFZ6_9BACT</name>
<feature type="active site" description="Proton donor/acceptor" evidence="6">
    <location>
        <position position="146"/>
    </location>
</feature>
<dbReference type="AlphaFoldDB" id="A0A286RFZ6"/>